<sequence>MTTPENWRKSSYSGSGDGNACVEITNDLTRVAIRDSKDPSYGTLSFPTRAFAAFVEALKPDSAV</sequence>
<evidence type="ECO:0000313" key="2">
    <source>
        <dbReference type="EMBL" id="MFI5679332.1"/>
    </source>
</evidence>
<feature type="domain" description="DUF397" evidence="1">
    <location>
        <begin position="6"/>
        <end position="59"/>
    </location>
</feature>
<dbReference type="Pfam" id="PF04149">
    <property type="entry name" value="DUF397"/>
    <property type="match status" value="1"/>
</dbReference>
<dbReference type="InterPro" id="IPR007278">
    <property type="entry name" value="DUF397"/>
</dbReference>
<reference evidence="2 3" key="1">
    <citation type="submission" date="2024-10" db="EMBL/GenBank/DDBJ databases">
        <title>The Natural Products Discovery Center: Release of the First 8490 Sequenced Strains for Exploring Actinobacteria Biosynthetic Diversity.</title>
        <authorList>
            <person name="Kalkreuter E."/>
            <person name="Kautsar S.A."/>
            <person name="Yang D."/>
            <person name="Bader C.D."/>
            <person name="Teijaro C.N."/>
            <person name="Fluegel L."/>
            <person name="Davis C.M."/>
            <person name="Simpson J.R."/>
            <person name="Lauterbach L."/>
            <person name="Steele A.D."/>
            <person name="Gui C."/>
            <person name="Meng S."/>
            <person name="Li G."/>
            <person name="Viehrig K."/>
            <person name="Ye F."/>
            <person name="Su P."/>
            <person name="Kiefer A.F."/>
            <person name="Nichols A."/>
            <person name="Cepeda A.J."/>
            <person name="Yan W."/>
            <person name="Fan B."/>
            <person name="Jiang Y."/>
            <person name="Adhikari A."/>
            <person name="Zheng C.-J."/>
            <person name="Schuster L."/>
            <person name="Cowan T.M."/>
            <person name="Smanski M.J."/>
            <person name="Chevrette M.G."/>
            <person name="De Carvalho L.P.S."/>
            <person name="Shen B."/>
        </authorList>
    </citation>
    <scope>NUCLEOTIDE SEQUENCE [LARGE SCALE GENOMIC DNA]</scope>
    <source>
        <strain evidence="2 3">NPDC051599</strain>
    </source>
</reference>
<dbReference type="EMBL" id="JBITDC010000014">
    <property type="protein sequence ID" value="MFI5679332.1"/>
    <property type="molecule type" value="Genomic_DNA"/>
</dbReference>
<accession>A0ABW7YAC5</accession>
<comment type="caution">
    <text evidence="2">The sequence shown here is derived from an EMBL/GenBank/DDBJ whole genome shotgun (WGS) entry which is preliminary data.</text>
</comment>
<protein>
    <submittedName>
        <fullName evidence="2">DUF397 domain-containing protein</fullName>
    </submittedName>
</protein>
<proteinExistence type="predicted"/>
<gene>
    <name evidence="2" type="ORF">ACIA8P_32650</name>
</gene>
<dbReference type="RefSeq" id="WP_398659808.1">
    <property type="nucleotide sequence ID" value="NZ_JBITDC010000014.1"/>
</dbReference>
<organism evidence="2 3">
    <name type="scientific">Streptomyces cellulosae</name>
    <dbReference type="NCBI Taxonomy" id="1968"/>
    <lineage>
        <taxon>Bacteria</taxon>
        <taxon>Bacillati</taxon>
        <taxon>Actinomycetota</taxon>
        <taxon>Actinomycetes</taxon>
        <taxon>Kitasatosporales</taxon>
        <taxon>Streptomycetaceae</taxon>
        <taxon>Streptomyces</taxon>
    </lineage>
</organism>
<evidence type="ECO:0000259" key="1">
    <source>
        <dbReference type="Pfam" id="PF04149"/>
    </source>
</evidence>
<dbReference type="Proteomes" id="UP001612415">
    <property type="component" value="Unassembled WGS sequence"/>
</dbReference>
<keyword evidence="3" id="KW-1185">Reference proteome</keyword>
<name>A0ABW7YAC5_STRCE</name>
<evidence type="ECO:0000313" key="3">
    <source>
        <dbReference type="Proteomes" id="UP001612415"/>
    </source>
</evidence>